<evidence type="ECO:0000313" key="5">
    <source>
        <dbReference type="Proteomes" id="UP001141327"/>
    </source>
</evidence>
<dbReference type="PROSITE" id="PS51221">
    <property type="entry name" value="TTL"/>
    <property type="match status" value="1"/>
</dbReference>
<reference evidence="4" key="1">
    <citation type="journal article" date="2022" name="bioRxiv">
        <title>Genomics of Preaxostyla Flagellates Illuminates Evolutionary Transitions and the Path Towards Mitochondrial Loss.</title>
        <authorList>
            <person name="Novak L.V.F."/>
            <person name="Treitli S.C."/>
            <person name="Pyrih J."/>
            <person name="Halakuc P."/>
            <person name="Pipaliya S.V."/>
            <person name="Vacek V."/>
            <person name="Brzon O."/>
            <person name="Soukal P."/>
            <person name="Eme L."/>
            <person name="Dacks J.B."/>
            <person name="Karnkowska A."/>
            <person name="Elias M."/>
            <person name="Hampl V."/>
        </authorList>
    </citation>
    <scope>NUCLEOTIDE SEQUENCE</scope>
    <source>
        <strain evidence="4">RCP-MX</strain>
    </source>
</reference>
<keyword evidence="2" id="KW-0547">Nucleotide-binding</keyword>
<dbReference type="InterPro" id="IPR004344">
    <property type="entry name" value="TTL/TTLL_fam"/>
</dbReference>
<keyword evidence="5" id="KW-1185">Reference proteome</keyword>
<organism evidence="4 5">
    <name type="scientific">Paratrimastix pyriformis</name>
    <dbReference type="NCBI Taxonomy" id="342808"/>
    <lineage>
        <taxon>Eukaryota</taxon>
        <taxon>Metamonada</taxon>
        <taxon>Preaxostyla</taxon>
        <taxon>Paratrimastigidae</taxon>
        <taxon>Paratrimastix</taxon>
    </lineage>
</organism>
<gene>
    <name evidence="4" type="ORF">PAPYR_6437</name>
</gene>
<evidence type="ECO:0000256" key="1">
    <source>
        <dbReference type="ARBA" id="ARBA00022598"/>
    </source>
</evidence>
<evidence type="ECO:0000256" key="3">
    <source>
        <dbReference type="ARBA" id="ARBA00022840"/>
    </source>
</evidence>
<dbReference type="Proteomes" id="UP001141327">
    <property type="component" value="Unassembled WGS sequence"/>
</dbReference>
<comment type="caution">
    <text evidence="4">The sequence shown here is derived from an EMBL/GenBank/DDBJ whole genome shotgun (WGS) entry which is preliminary data.</text>
</comment>
<dbReference type="PANTHER" id="PTHR12241">
    <property type="entry name" value="TUBULIN POLYGLUTAMYLASE"/>
    <property type="match status" value="1"/>
</dbReference>
<evidence type="ECO:0000256" key="2">
    <source>
        <dbReference type="ARBA" id="ARBA00022741"/>
    </source>
</evidence>
<name>A0ABQ8UFA4_9EUKA</name>
<protein>
    <submittedName>
        <fullName evidence="4">Tubulin polyglutamylase TTLL13</fullName>
    </submittedName>
</protein>
<dbReference type="PANTHER" id="PTHR12241:SF154">
    <property type="entry name" value="TUBULIN POLYGLUTAMYLASE TTLL11"/>
    <property type="match status" value="1"/>
</dbReference>
<sequence>MHTINLHHCEGGNSGAVTCAVAKLGWNVSPKNDFSFRVCWWDAFEEIPPDFLEQMSPPQLVSRFVGTSFLSDQAHLYGLIKMASLFEPSDSYNFVPPAWIFPQDSDAILKKSVGIRKKGGSRRTYLLREPHRSTALVQAPFSLPTGTSGQFVLQRYVDRPLLLGGHKFELRLFGLLTSLSPPTAFLYKDGLVCLCPRPYVAPSAGSMHLLEAQMCSPSSCRLCPEYNGREHCRTLVSLLQDDLPPRSWGRRPRLWAALRVIVARTFGLFAPHLGPCYQAATRGATAAQGAASPAGGGDAPSSAPSRCFQIFEFRVLLDEGARPWLVDVSPSPSWELNPDMPALRAVLVGLVQETLRVVTSPERALPGRLCGYEPLPLAPGPPTCAAPGPPTGTGVLWDGRLLGLFSRYTAIRTPRWVTSQGFRRMAEDVGLFSEVDGPRSHLAEAFFGRAMRGTSLGEDGCPPGAMTFPVWLEALGRLAAERVQQQQEPGGAGAGAGAEGAGCEEACREMLYRMLHLDPPAPG</sequence>
<dbReference type="EMBL" id="JAPMOS010000037">
    <property type="protein sequence ID" value="KAJ4457916.1"/>
    <property type="molecule type" value="Genomic_DNA"/>
</dbReference>
<evidence type="ECO:0000313" key="4">
    <source>
        <dbReference type="EMBL" id="KAJ4457916.1"/>
    </source>
</evidence>
<dbReference type="Pfam" id="PF03133">
    <property type="entry name" value="TTL"/>
    <property type="match status" value="1"/>
</dbReference>
<proteinExistence type="predicted"/>
<keyword evidence="1" id="KW-0436">Ligase</keyword>
<dbReference type="Gene3D" id="3.30.470.20">
    <property type="entry name" value="ATP-grasp fold, B domain"/>
    <property type="match status" value="1"/>
</dbReference>
<accession>A0ABQ8UFA4</accession>
<keyword evidence="3" id="KW-0067">ATP-binding</keyword>